<dbReference type="InterPro" id="IPR002110">
    <property type="entry name" value="Ankyrin_rpt"/>
</dbReference>
<dbReference type="CDD" id="cd01670">
    <property type="entry name" value="Death"/>
    <property type="match status" value="2"/>
</dbReference>
<dbReference type="InterPro" id="IPR037936">
    <property type="entry name" value="UNC5A-D"/>
</dbReference>
<dbReference type="SUPFAM" id="SSF47986">
    <property type="entry name" value="DEATH domain"/>
    <property type="match status" value="1"/>
</dbReference>
<dbReference type="RefSeq" id="XP_030837236.1">
    <property type="nucleotide sequence ID" value="XM_030981376.1"/>
</dbReference>
<evidence type="ECO:0000256" key="4">
    <source>
        <dbReference type="RuleBase" id="RU367033"/>
    </source>
</evidence>
<evidence type="ECO:0000259" key="6">
    <source>
        <dbReference type="PROSITE" id="PS51145"/>
    </source>
</evidence>
<evidence type="ECO:0000256" key="3">
    <source>
        <dbReference type="PROSITE-ProRule" id="PRU00023"/>
    </source>
</evidence>
<evidence type="ECO:0000259" key="5">
    <source>
        <dbReference type="PROSITE" id="PS50017"/>
    </source>
</evidence>
<dbReference type="PRINTS" id="PR01415">
    <property type="entry name" value="ANKYRIN"/>
</dbReference>
<evidence type="ECO:0000256" key="1">
    <source>
        <dbReference type="ARBA" id="ARBA00004245"/>
    </source>
</evidence>
<dbReference type="PANTHER" id="PTHR12582">
    <property type="entry name" value="NETRIN RECEPTOR UNC5"/>
    <property type="match status" value="1"/>
</dbReference>
<comment type="function">
    <text evidence="4">Receptor for netrin required for axon guidance. Mediates axon repulsion of neuronal growth cones in the developing nervous system upon ligand binding.</text>
</comment>
<reference evidence="7" key="2">
    <citation type="submission" date="2021-01" db="UniProtKB">
        <authorList>
            <consortium name="EnsemblMetazoa"/>
        </authorList>
    </citation>
    <scope>IDENTIFICATION</scope>
</reference>
<feature type="repeat" description="ANK" evidence="3">
    <location>
        <begin position="49"/>
        <end position="81"/>
    </location>
</feature>
<dbReference type="Pfam" id="PF13637">
    <property type="entry name" value="Ank_4"/>
    <property type="match status" value="1"/>
</dbReference>
<dbReference type="InterPro" id="IPR011029">
    <property type="entry name" value="DEATH-like_dom_sf"/>
</dbReference>
<proteinExistence type="inferred from homology"/>
<dbReference type="AlphaFoldDB" id="A0A7M7NNE0"/>
<organism evidence="7 8">
    <name type="scientific">Strongylocentrotus purpuratus</name>
    <name type="common">Purple sea urchin</name>
    <dbReference type="NCBI Taxonomy" id="7668"/>
    <lineage>
        <taxon>Eukaryota</taxon>
        <taxon>Metazoa</taxon>
        <taxon>Echinodermata</taxon>
        <taxon>Eleutherozoa</taxon>
        <taxon>Echinozoa</taxon>
        <taxon>Echinoidea</taxon>
        <taxon>Euechinoidea</taxon>
        <taxon>Echinacea</taxon>
        <taxon>Camarodonta</taxon>
        <taxon>Echinidea</taxon>
        <taxon>Strongylocentrotidae</taxon>
        <taxon>Strongylocentrotus</taxon>
    </lineage>
</organism>
<comment type="similarity">
    <text evidence="4">Belongs to the unc-5 family.</text>
</comment>
<dbReference type="Pfam" id="PF00791">
    <property type="entry name" value="ZU5"/>
    <property type="match status" value="2"/>
</dbReference>
<dbReference type="InParanoid" id="A0A7M7NNE0"/>
<keyword evidence="4" id="KW-0217">Developmental protein</keyword>
<dbReference type="Gene3D" id="1.25.40.20">
    <property type="entry name" value="Ankyrin repeat-containing domain"/>
    <property type="match status" value="4"/>
</dbReference>
<dbReference type="KEGG" id="spu:105446415"/>
<keyword evidence="2" id="KW-0206">Cytoskeleton</keyword>
<dbReference type="GO" id="GO:0005886">
    <property type="term" value="C:plasma membrane"/>
    <property type="evidence" value="ECO:0007669"/>
    <property type="project" value="UniProtKB-SubCell"/>
</dbReference>
<dbReference type="GeneID" id="105446415"/>
<feature type="repeat" description="ANK" evidence="3">
    <location>
        <begin position="135"/>
        <end position="167"/>
    </location>
</feature>
<dbReference type="EnsemblMetazoa" id="XM_030981376">
    <property type="protein sequence ID" value="XP_030837236"/>
    <property type="gene ID" value="LOC105446415"/>
</dbReference>
<dbReference type="GO" id="GO:0005856">
    <property type="term" value="C:cytoskeleton"/>
    <property type="evidence" value="ECO:0007669"/>
    <property type="project" value="UniProtKB-SubCell"/>
</dbReference>
<dbReference type="Pfam" id="PF12796">
    <property type="entry name" value="Ank_2"/>
    <property type="match status" value="2"/>
</dbReference>
<dbReference type="Gene3D" id="2.60.220.30">
    <property type="match status" value="2"/>
</dbReference>
<protein>
    <recommendedName>
        <fullName evidence="4">Netrin receptor UNC5</fullName>
    </recommendedName>
</protein>
<dbReference type="Gene3D" id="1.10.533.10">
    <property type="entry name" value="Death Domain, Fas"/>
    <property type="match status" value="2"/>
</dbReference>
<sequence length="1278" mass="142065">MELMWRKKTRAATQHHTALLRMVILNSPNISSVNKELSQGANVNLGCTDGRNALHLAAGTGHLNVTKYLISQGAEVNLGHTSGLTALHFSALNGHLDVTKYLITQGAQVNRETDNGSTPLNSAAQNAEVNRGNNDGRTTLHSAAQEGHLGVTKYLLTQGISMNIGDRNGYTPLHIAAMNGDLHIVQVLLEEGALVDIKDDNGHTPLHLSSKIGSANSSDILAKYAKINGILDDRDNEGLTAIHLATQNLHTPVVKSLVSNGASLNIQSHDGKTCLHEAIILSDHAGRTEQTKGRHQQISEDFYRHELFPEKAALVLYLLEHSANLYIRDGEGKLPIHYATNEATRQMIFSRLPSIEMIRRYRVEEAIPLVTVSAHVGNGGKQIELADLGISMSIPPGAVQMSRSCTISLTSIQDPPSINSQGDEALACLGIRCEPPNMIFHQPVKIKIPHSAFIVNPDQVKPDIVCRLWDSAKDLPRTSRNRSSSSPDEPPYCKVYKRHLELYIGRCAEWWILLPLEQQVIRHQLMCTPYIPETVERGKEIEVHLHVHADVPGMDTEVLHDEKHQSYRKAHRSVPFSIISHSGDVTVARDCEGKMAETKLLSLKEIHNRMRHNVVLKVPPSEEDTPFDVITVTLTQSGNLGMYRSMAFVIRYEDEIKSPDFTPVIRDISDQDLLNLARRIKWTDFMKIGEELGFSRNKLENIKHKTLQNRKDANIQMLCMWKASQRSGPEATETLKCIWESVSFSSTAENTDESLPMISSATPEIRAKSSKPIEHEDMDIITTTPDTERDEIIDDLDQCGGTPNTEELCSVTLPVKSLPLTFSLGKALRLNDDSIVGYIIHRTSSSVLHKIARQLVDSWWNGLKEEEKGDKFAKLLSEFNIPDGTTGREEISKAIGSKTELLDLCHRLNVKPSGVLQIMSTSLTFPPHMIGRSALKMLEEWVHQGGTRERLLEVAQAFRFNDAAVKIAKAMKCQPSYMPFISHGIIDHNGGELTLDELGIAVSIPEGAIPKGMRSVVTLRVPTHDTPRLPVRKGEVVITPGVEGSLTQELLKPATVVLPHCINHRERKDDPSFILYTKTGPGYNEEGEEFFCTLLSSLEGTQVPIRSILSGKCSPLNFELHFSPEEKGKKNVHIEILQGSATRAERDYIISIEDELDYAVDHTDSQGRLQYVSNNLIEILTDVVHSPKDLKSLGCQLGVSFSAVDKYLNRPDSSFDCVSRSGFGEMLRDWRRQVRPSEQVDELHLALQNAGLGHTAEVILHELSSNFAQVRQAWESKK</sequence>
<feature type="domain" description="Death" evidence="5">
    <location>
        <begin position="684"/>
        <end position="755"/>
    </location>
</feature>
<keyword evidence="8" id="KW-1185">Reference proteome</keyword>
<feature type="repeat" description="ANK" evidence="3">
    <location>
        <begin position="237"/>
        <end position="269"/>
    </location>
</feature>
<dbReference type="PROSITE" id="PS51145">
    <property type="entry name" value="ZU5"/>
    <property type="match status" value="1"/>
</dbReference>
<feature type="repeat" description="ANK" evidence="3">
    <location>
        <begin position="82"/>
        <end position="114"/>
    </location>
</feature>
<reference evidence="8" key="1">
    <citation type="submission" date="2015-02" db="EMBL/GenBank/DDBJ databases">
        <title>Genome sequencing for Strongylocentrotus purpuratus.</title>
        <authorList>
            <person name="Murali S."/>
            <person name="Liu Y."/>
            <person name="Vee V."/>
            <person name="English A."/>
            <person name="Wang M."/>
            <person name="Skinner E."/>
            <person name="Han Y."/>
            <person name="Muzny D.M."/>
            <person name="Worley K.C."/>
            <person name="Gibbs R.A."/>
        </authorList>
    </citation>
    <scope>NUCLEOTIDE SEQUENCE</scope>
</reference>
<comment type="subcellular location">
    <subcellularLocation>
        <location evidence="4">Cell membrane</location>
        <topology evidence="4">Single-pass type I membrane protein</topology>
    </subcellularLocation>
    <subcellularLocation>
        <location evidence="1">Cytoplasm</location>
        <location evidence="1">Cytoskeleton</location>
    </subcellularLocation>
</comment>
<feature type="domain" description="ZU5" evidence="6">
    <location>
        <begin position="370"/>
        <end position="516"/>
    </location>
</feature>
<dbReference type="GO" id="GO:0005042">
    <property type="term" value="F:netrin receptor activity"/>
    <property type="evidence" value="ECO:0007669"/>
    <property type="project" value="UniProtKB-UniRule"/>
</dbReference>
<keyword evidence="4" id="KW-0675">Receptor</keyword>
<keyword evidence="3" id="KW-0040">ANK repeat</keyword>
<dbReference type="InterPro" id="IPR000906">
    <property type="entry name" value="ZU5_dom"/>
</dbReference>
<dbReference type="SUPFAM" id="SSF48403">
    <property type="entry name" value="Ankyrin repeat"/>
    <property type="match status" value="1"/>
</dbReference>
<dbReference type="InterPro" id="IPR036770">
    <property type="entry name" value="Ankyrin_rpt-contain_sf"/>
</dbReference>
<dbReference type="PROSITE" id="PS50297">
    <property type="entry name" value="ANK_REP_REGION"/>
    <property type="match status" value="5"/>
</dbReference>
<name>A0A7M7NNE0_STRPU</name>
<dbReference type="SMART" id="SM00248">
    <property type="entry name" value="ANK"/>
    <property type="match status" value="7"/>
</dbReference>
<evidence type="ECO:0000313" key="7">
    <source>
        <dbReference type="EnsemblMetazoa" id="XP_030837236"/>
    </source>
</evidence>
<evidence type="ECO:0000256" key="2">
    <source>
        <dbReference type="ARBA" id="ARBA00023212"/>
    </source>
</evidence>
<accession>A0A7M7NNE0</accession>
<dbReference type="SMART" id="SM00218">
    <property type="entry name" value="ZU5"/>
    <property type="match status" value="1"/>
</dbReference>
<feature type="repeat" description="ANK" evidence="3">
    <location>
        <begin position="168"/>
        <end position="200"/>
    </location>
</feature>
<dbReference type="OrthoDB" id="10160350at2759"/>
<keyword evidence="2" id="KW-0963">Cytoplasm</keyword>
<dbReference type="Proteomes" id="UP000007110">
    <property type="component" value="Unassembled WGS sequence"/>
</dbReference>
<dbReference type="InterPro" id="IPR000488">
    <property type="entry name" value="Death_dom"/>
</dbReference>
<evidence type="ECO:0000313" key="8">
    <source>
        <dbReference type="Proteomes" id="UP000007110"/>
    </source>
</evidence>
<dbReference type="PANTHER" id="PTHR12582:SF41">
    <property type="entry name" value="UNC5C-LIKE PROTEIN"/>
    <property type="match status" value="1"/>
</dbReference>
<keyword evidence="4" id="KW-0393">Immunoglobulin domain</keyword>
<dbReference type="PROSITE" id="PS50088">
    <property type="entry name" value="ANK_REPEAT"/>
    <property type="match status" value="5"/>
</dbReference>
<dbReference type="PROSITE" id="PS50017">
    <property type="entry name" value="DEATH_DOMAIN"/>
    <property type="match status" value="1"/>
</dbReference>